<evidence type="ECO:0000256" key="1">
    <source>
        <dbReference type="SAM" id="MobiDB-lite"/>
    </source>
</evidence>
<proteinExistence type="predicted"/>
<comment type="caution">
    <text evidence="2">The sequence shown here is derived from an EMBL/GenBank/DDBJ whole genome shotgun (WGS) entry which is preliminary data.</text>
</comment>
<keyword evidence="3" id="KW-1185">Reference proteome</keyword>
<name>A0AA88J7M0_FICCA</name>
<feature type="region of interest" description="Disordered" evidence="1">
    <location>
        <begin position="1"/>
        <end position="26"/>
    </location>
</feature>
<dbReference type="Proteomes" id="UP001187192">
    <property type="component" value="Unassembled WGS sequence"/>
</dbReference>
<gene>
    <name evidence="2" type="ORF">TIFTF001_033434</name>
</gene>
<evidence type="ECO:0000313" key="2">
    <source>
        <dbReference type="EMBL" id="GMN64355.1"/>
    </source>
</evidence>
<accession>A0AA88J7M0</accession>
<protein>
    <submittedName>
        <fullName evidence="2">Uncharacterized protein</fullName>
    </submittedName>
</protein>
<organism evidence="2 3">
    <name type="scientific">Ficus carica</name>
    <name type="common">Common fig</name>
    <dbReference type="NCBI Taxonomy" id="3494"/>
    <lineage>
        <taxon>Eukaryota</taxon>
        <taxon>Viridiplantae</taxon>
        <taxon>Streptophyta</taxon>
        <taxon>Embryophyta</taxon>
        <taxon>Tracheophyta</taxon>
        <taxon>Spermatophyta</taxon>
        <taxon>Magnoliopsida</taxon>
        <taxon>eudicotyledons</taxon>
        <taxon>Gunneridae</taxon>
        <taxon>Pentapetalae</taxon>
        <taxon>rosids</taxon>
        <taxon>fabids</taxon>
        <taxon>Rosales</taxon>
        <taxon>Moraceae</taxon>
        <taxon>Ficeae</taxon>
        <taxon>Ficus</taxon>
    </lineage>
</organism>
<dbReference type="EMBL" id="BTGU01000176">
    <property type="protein sequence ID" value="GMN64355.1"/>
    <property type="molecule type" value="Genomic_DNA"/>
</dbReference>
<dbReference type="AlphaFoldDB" id="A0AA88J7M0"/>
<sequence length="45" mass="4958">MAENKGERGEGSVEGDGRMRERGWRHCGRRLNEEEGRAAAALSGE</sequence>
<evidence type="ECO:0000313" key="3">
    <source>
        <dbReference type="Proteomes" id="UP001187192"/>
    </source>
</evidence>
<reference evidence="2" key="1">
    <citation type="submission" date="2023-07" db="EMBL/GenBank/DDBJ databases">
        <title>draft genome sequence of fig (Ficus carica).</title>
        <authorList>
            <person name="Takahashi T."/>
            <person name="Nishimura K."/>
        </authorList>
    </citation>
    <scope>NUCLEOTIDE SEQUENCE</scope>
</reference>